<keyword evidence="3" id="KW-1185">Reference proteome</keyword>
<dbReference type="PANTHER" id="PTHR48475">
    <property type="entry name" value="RIBONUCLEASE H"/>
    <property type="match status" value="1"/>
</dbReference>
<gene>
    <name evidence="2" type="ORF">C1H46_033660</name>
</gene>
<dbReference type="InterPro" id="IPR036397">
    <property type="entry name" value="RNaseH_sf"/>
</dbReference>
<dbReference type="InterPro" id="IPR012337">
    <property type="entry name" value="RNaseH-like_sf"/>
</dbReference>
<dbReference type="PANTHER" id="PTHR48475:SF2">
    <property type="entry name" value="RIBONUCLEASE H"/>
    <property type="match status" value="1"/>
</dbReference>
<reference evidence="2 3" key="1">
    <citation type="journal article" date="2019" name="G3 (Bethesda)">
        <title>Sequencing of a Wild Apple (Malus baccata) Genome Unravels the Differences Between Cultivated and Wild Apple Species Regarding Disease Resistance and Cold Tolerance.</title>
        <authorList>
            <person name="Chen X."/>
        </authorList>
    </citation>
    <scope>NUCLEOTIDE SEQUENCE [LARGE SCALE GENOMIC DNA]</scope>
    <source>
        <strain evidence="3">cv. Shandingzi</strain>
        <tissue evidence="2">Leaves</tissue>
    </source>
</reference>
<sequence length="207" mass="23432">MEYALRFKFKASNNEAEYEALLAGLRLAKHLGVKRIDIFSDSQLVVNQVTNNFDAKDSSMAAYLAQTRLLLKHFHYQITQVPRAANSHADTLARLASAVEDKIGRKIHVELLAAPSTMVAEVCNSQQGDSWITPIYKFLAHGTLPNDKVQAKQIRYKSARYLIINDQLCKRRFTLPYLRCLTPAEARKLSFGKYMKKSAEIMLGLDP</sequence>
<dbReference type="SUPFAM" id="SSF53098">
    <property type="entry name" value="Ribonuclease H-like"/>
    <property type="match status" value="1"/>
</dbReference>
<protein>
    <recommendedName>
        <fullName evidence="1">RNase H type-1 domain-containing protein</fullName>
    </recommendedName>
</protein>
<proteinExistence type="predicted"/>
<dbReference type="Gene3D" id="3.30.420.10">
    <property type="entry name" value="Ribonuclease H-like superfamily/Ribonuclease H"/>
    <property type="match status" value="1"/>
</dbReference>
<accession>A0A540L2U5</accession>
<dbReference type="GO" id="GO:0003676">
    <property type="term" value="F:nucleic acid binding"/>
    <property type="evidence" value="ECO:0007669"/>
    <property type="project" value="InterPro"/>
</dbReference>
<dbReference type="CDD" id="cd09279">
    <property type="entry name" value="RNase_HI_like"/>
    <property type="match status" value="1"/>
</dbReference>
<dbReference type="AlphaFoldDB" id="A0A540L2U5"/>
<comment type="caution">
    <text evidence="2">The sequence shown here is derived from an EMBL/GenBank/DDBJ whole genome shotgun (WGS) entry which is preliminary data.</text>
</comment>
<name>A0A540L2U5_MALBA</name>
<dbReference type="STRING" id="106549.A0A540L2U5"/>
<evidence type="ECO:0000313" key="2">
    <source>
        <dbReference type="EMBL" id="TQD80780.1"/>
    </source>
</evidence>
<evidence type="ECO:0000259" key="1">
    <source>
        <dbReference type="PROSITE" id="PS50879"/>
    </source>
</evidence>
<dbReference type="PROSITE" id="PS50879">
    <property type="entry name" value="RNASE_H_1"/>
    <property type="match status" value="1"/>
</dbReference>
<dbReference type="GO" id="GO:0004523">
    <property type="term" value="F:RNA-DNA hybrid ribonuclease activity"/>
    <property type="evidence" value="ECO:0007669"/>
    <property type="project" value="InterPro"/>
</dbReference>
<dbReference type="Pfam" id="PF13456">
    <property type="entry name" value="RVT_3"/>
    <property type="match status" value="1"/>
</dbReference>
<organism evidence="2 3">
    <name type="scientific">Malus baccata</name>
    <name type="common">Siberian crab apple</name>
    <name type="synonym">Pyrus baccata</name>
    <dbReference type="NCBI Taxonomy" id="106549"/>
    <lineage>
        <taxon>Eukaryota</taxon>
        <taxon>Viridiplantae</taxon>
        <taxon>Streptophyta</taxon>
        <taxon>Embryophyta</taxon>
        <taxon>Tracheophyta</taxon>
        <taxon>Spermatophyta</taxon>
        <taxon>Magnoliopsida</taxon>
        <taxon>eudicotyledons</taxon>
        <taxon>Gunneridae</taxon>
        <taxon>Pentapetalae</taxon>
        <taxon>rosids</taxon>
        <taxon>fabids</taxon>
        <taxon>Rosales</taxon>
        <taxon>Rosaceae</taxon>
        <taxon>Amygdaloideae</taxon>
        <taxon>Maleae</taxon>
        <taxon>Malus</taxon>
    </lineage>
</organism>
<feature type="domain" description="RNase H type-1" evidence="1">
    <location>
        <begin position="1"/>
        <end position="98"/>
    </location>
</feature>
<dbReference type="Proteomes" id="UP000315295">
    <property type="component" value="Unassembled WGS sequence"/>
</dbReference>
<evidence type="ECO:0000313" key="3">
    <source>
        <dbReference type="Proteomes" id="UP000315295"/>
    </source>
</evidence>
<dbReference type="EMBL" id="VIEB01000794">
    <property type="protein sequence ID" value="TQD80780.1"/>
    <property type="molecule type" value="Genomic_DNA"/>
</dbReference>
<dbReference type="InterPro" id="IPR002156">
    <property type="entry name" value="RNaseH_domain"/>
</dbReference>